<dbReference type="Proteomes" id="UP001165488">
    <property type="component" value="Unassembled WGS sequence"/>
</dbReference>
<keyword evidence="2" id="KW-1185">Reference proteome</keyword>
<sequence length="200" mass="23399">MIDTQLLLDAIGDYFKVTPTELQSKCRKHRLSYPRKMIAYILRNQKDDAVKLTARSPEVIKRWISDINFLEENDQLVKNDYEVITQRIQPVMQINLTQSQIKSLHGLFTEFLAADANNVMLKLISMHIDDINEKLRKRIKTGKANIGMDEKQQYAFLVWHYHFSEHFENSHAHAYMTIIDIIQQLKPIHHAKTNPGGNQE</sequence>
<gene>
    <name evidence="1" type="ORF">MM236_19030</name>
</gene>
<dbReference type="RefSeq" id="WP_241276590.1">
    <property type="nucleotide sequence ID" value="NZ_JAKZGS010000028.1"/>
</dbReference>
<accession>A0ABS9UTZ3</accession>
<proteinExistence type="predicted"/>
<dbReference type="SUPFAM" id="SSF48295">
    <property type="entry name" value="TrpR-like"/>
    <property type="match status" value="1"/>
</dbReference>
<comment type="caution">
    <text evidence="1">The sequence shown here is derived from an EMBL/GenBank/DDBJ whole genome shotgun (WGS) entry which is preliminary data.</text>
</comment>
<dbReference type="InterPro" id="IPR010921">
    <property type="entry name" value="Trp_repressor/repl_initiator"/>
</dbReference>
<evidence type="ECO:0000313" key="1">
    <source>
        <dbReference type="EMBL" id="MCH7400097.1"/>
    </source>
</evidence>
<reference evidence="1" key="1">
    <citation type="submission" date="2022-03" db="EMBL/GenBank/DDBJ databases">
        <title>De novo assembled genomes of Belliella spp. (Cyclobacteriaceae) strains.</title>
        <authorList>
            <person name="Szabo A."/>
            <person name="Korponai K."/>
            <person name="Felfoldi T."/>
        </authorList>
    </citation>
    <scope>NUCLEOTIDE SEQUENCE</scope>
    <source>
        <strain evidence="1">DSM 107340</strain>
    </source>
</reference>
<dbReference type="Gene3D" id="1.10.1750.10">
    <property type="match status" value="1"/>
</dbReference>
<dbReference type="EMBL" id="JAKZGS010000028">
    <property type="protein sequence ID" value="MCH7400097.1"/>
    <property type="molecule type" value="Genomic_DNA"/>
</dbReference>
<evidence type="ECO:0000313" key="2">
    <source>
        <dbReference type="Proteomes" id="UP001165488"/>
    </source>
</evidence>
<protein>
    <submittedName>
        <fullName evidence="1">Uncharacterized protein</fullName>
    </submittedName>
</protein>
<name>A0ABS9UTZ3_9BACT</name>
<organism evidence="1 2">
    <name type="scientific">Belliella calami</name>
    <dbReference type="NCBI Taxonomy" id="2923436"/>
    <lineage>
        <taxon>Bacteria</taxon>
        <taxon>Pseudomonadati</taxon>
        <taxon>Bacteroidota</taxon>
        <taxon>Cytophagia</taxon>
        <taxon>Cytophagales</taxon>
        <taxon>Cyclobacteriaceae</taxon>
        <taxon>Belliella</taxon>
    </lineage>
</organism>